<dbReference type="OrthoDB" id="9957336at2"/>
<proteinExistence type="predicted"/>
<protein>
    <submittedName>
        <fullName evidence="1">Uncharacterized protein</fullName>
    </submittedName>
</protein>
<gene>
    <name evidence="1" type="ORF">SAMN02745146_3014</name>
</gene>
<evidence type="ECO:0000313" key="2">
    <source>
        <dbReference type="Proteomes" id="UP000184418"/>
    </source>
</evidence>
<organism evidence="1 2">
    <name type="scientific">Hymenobacter daecheongensis DSM 21074</name>
    <dbReference type="NCBI Taxonomy" id="1121955"/>
    <lineage>
        <taxon>Bacteria</taxon>
        <taxon>Pseudomonadati</taxon>
        <taxon>Bacteroidota</taxon>
        <taxon>Cytophagia</taxon>
        <taxon>Cytophagales</taxon>
        <taxon>Hymenobacteraceae</taxon>
        <taxon>Hymenobacter</taxon>
    </lineage>
</organism>
<keyword evidence="2" id="KW-1185">Reference proteome</keyword>
<dbReference type="AlphaFoldDB" id="A0A1M6IXZ7"/>
<evidence type="ECO:0000313" key="1">
    <source>
        <dbReference type="EMBL" id="SHJ39304.1"/>
    </source>
</evidence>
<dbReference type="EMBL" id="FQYN01000006">
    <property type="protein sequence ID" value="SHJ39304.1"/>
    <property type="molecule type" value="Genomic_DNA"/>
</dbReference>
<accession>A0A1M6IXZ7</accession>
<name>A0A1M6IXZ7_9BACT</name>
<dbReference type="RefSeq" id="WP_159437467.1">
    <property type="nucleotide sequence ID" value="NZ_FQYN01000006.1"/>
</dbReference>
<reference evidence="1 2" key="1">
    <citation type="submission" date="2016-11" db="EMBL/GenBank/DDBJ databases">
        <authorList>
            <person name="Jaros S."/>
            <person name="Januszkiewicz K."/>
            <person name="Wedrychowicz H."/>
        </authorList>
    </citation>
    <scope>NUCLEOTIDE SEQUENCE [LARGE SCALE GENOMIC DNA]</scope>
    <source>
        <strain evidence="1 2">DSM 21074</strain>
    </source>
</reference>
<dbReference type="STRING" id="1121955.SAMN02745146_3014"/>
<sequence length="48" mass="4920">MKTSAKAPRLTLKKERLVCLTSAPLSGNACASSILCDILTVGGVVGNM</sequence>
<dbReference type="Proteomes" id="UP000184418">
    <property type="component" value="Unassembled WGS sequence"/>
</dbReference>